<dbReference type="Gramene" id="KZM98782">
    <property type="protein sequence ID" value="KZM98782"/>
    <property type="gene ID" value="DCAR_013856"/>
</dbReference>
<dbReference type="OMA" id="IEGNCHV"/>
<reference evidence="3" key="2">
    <citation type="submission" date="2022-03" db="EMBL/GenBank/DDBJ databases">
        <title>Draft title - Genomic analysis of global carrot germplasm unveils the trajectory of domestication and the origin of high carotenoid orange carrot.</title>
        <authorList>
            <person name="Iorizzo M."/>
            <person name="Ellison S."/>
            <person name="Senalik D."/>
            <person name="Macko-Podgorni A."/>
            <person name="Grzebelus D."/>
            <person name="Bostan H."/>
            <person name="Rolling W."/>
            <person name="Curaba J."/>
            <person name="Simon P."/>
        </authorList>
    </citation>
    <scope>NUCLEOTIDE SEQUENCE</scope>
    <source>
        <tissue evidence="3">Leaf</tissue>
    </source>
</reference>
<proteinExistence type="inferred from homology"/>
<dbReference type="InterPro" id="IPR003676">
    <property type="entry name" value="SAUR_fam"/>
</dbReference>
<evidence type="ECO:0000313" key="3">
    <source>
        <dbReference type="EMBL" id="WOG97786.1"/>
    </source>
</evidence>
<dbReference type="PANTHER" id="PTHR31374">
    <property type="entry name" value="AUXIN-INDUCED PROTEIN-LIKE-RELATED"/>
    <property type="match status" value="1"/>
</dbReference>
<keyword evidence="4" id="KW-1185">Reference proteome</keyword>
<reference evidence="2" key="1">
    <citation type="journal article" date="2016" name="Nat. Genet.">
        <title>A high-quality carrot genome assembly provides new insights into carotenoid accumulation and asterid genome evolution.</title>
        <authorList>
            <person name="Iorizzo M."/>
            <person name="Ellison S."/>
            <person name="Senalik D."/>
            <person name="Zeng P."/>
            <person name="Satapoomin P."/>
            <person name="Huang J."/>
            <person name="Bowman M."/>
            <person name="Iovene M."/>
            <person name="Sanseverino W."/>
            <person name="Cavagnaro P."/>
            <person name="Yildiz M."/>
            <person name="Macko-Podgorni A."/>
            <person name="Moranska E."/>
            <person name="Grzebelus E."/>
            <person name="Grzebelus D."/>
            <person name="Ashrafi H."/>
            <person name="Zheng Z."/>
            <person name="Cheng S."/>
            <person name="Spooner D."/>
            <person name="Van Deynze A."/>
            <person name="Simon P."/>
        </authorList>
    </citation>
    <scope>NUCLEOTIDE SEQUENCE [LARGE SCALE GENOMIC DNA]</scope>
    <source>
        <tissue evidence="2">Leaf</tissue>
    </source>
</reference>
<comment type="similarity">
    <text evidence="1">Belongs to the ARG7 family.</text>
</comment>
<evidence type="ECO:0000313" key="2">
    <source>
        <dbReference type="EMBL" id="KZM98782.1"/>
    </source>
</evidence>
<evidence type="ECO:0000313" key="4">
    <source>
        <dbReference type="Proteomes" id="UP000077755"/>
    </source>
</evidence>
<dbReference type="AlphaFoldDB" id="A0A162ABF2"/>
<evidence type="ECO:0000256" key="1">
    <source>
        <dbReference type="ARBA" id="ARBA00006974"/>
    </source>
</evidence>
<gene>
    <name evidence="2" type="ORF">DCAR_013856</name>
    <name evidence="3" type="ORF">DCAR_0417127</name>
</gene>
<sequence length="146" mass="16759">MSGCSKIRHIVKLRQLIRRWRKKAALTSRRIPSDVPSGHVAVSVGANRTRFVVRATYLNHPVFKKLLVQAEEEYGFNNSGPLLIPCDEYVFEDILRCISGRSDSRISGCCFTSIEEFQRYCHVGLRSKNNVDFWAESRPLLNIGFR</sequence>
<name>A0A162ABF2_DAUCS</name>
<dbReference type="PANTHER" id="PTHR31374:SF119">
    <property type="entry name" value="SAUR-LIKE AUXIN-RESPONSIVE PROTEIN FAMILY"/>
    <property type="match status" value="1"/>
</dbReference>
<protein>
    <submittedName>
        <fullName evidence="2">Uncharacterized protein</fullName>
    </submittedName>
</protein>
<dbReference type="STRING" id="79200.A0A162ABF2"/>
<dbReference type="EMBL" id="LNRQ01000004">
    <property type="protein sequence ID" value="KZM98782.1"/>
    <property type="molecule type" value="Genomic_DNA"/>
</dbReference>
<dbReference type="Proteomes" id="UP000077755">
    <property type="component" value="Chromosome 4"/>
</dbReference>
<accession>A0A162ABF2</accession>
<organism evidence="2">
    <name type="scientific">Daucus carota subsp. sativus</name>
    <name type="common">Carrot</name>
    <dbReference type="NCBI Taxonomy" id="79200"/>
    <lineage>
        <taxon>Eukaryota</taxon>
        <taxon>Viridiplantae</taxon>
        <taxon>Streptophyta</taxon>
        <taxon>Embryophyta</taxon>
        <taxon>Tracheophyta</taxon>
        <taxon>Spermatophyta</taxon>
        <taxon>Magnoliopsida</taxon>
        <taxon>eudicotyledons</taxon>
        <taxon>Gunneridae</taxon>
        <taxon>Pentapetalae</taxon>
        <taxon>asterids</taxon>
        <taxon>campanulids</taxon>
        <taxon>Apiales</taxon>
        <taxon>Apiaceae</taxon>
        <taxon>Apioideae</taxon>
        <taxon>Scandiceae</taxon>
        <taxon>Daucinae</taxon>
        <taxon>Daucus</taxon>
        <taxon>Daucus sect. Daucus</taxon>
    </lineage>
</organism>
<dbReference type="EMBL" id="CP093346">
    <property type="protein sequence ID" value="WOG97786.1"/>
    <property type="molecule type" value="Genomic_DNA"/>
</dbReference>
<dbReference type="KEGG" id="dcr:108217982"/>
<dbReference type="OrthoDB" id="1624361at2759"/>
<dbReference type="Pfam" id="PF02519">
    <property type="entry name" value="Auxin_inducible"/>
    <property type="match status" value="1"/>
</dbReference>
<dbReference type="GO" id="GO:0009733">
    <property type="term" value="P:response to auxin"/>
    <property type="evidence" value="ECO:0007669"/>
    <property type="project" value="InterPro"/>
</dbReference>